<accession>A0A699RF15</accession>
<comment type="caution">
    <text evidence="2">The sequence shown here is derived from an EMBL/GenBank/DDBJ whole genome shotgun (WGS) entry which is preliminary data.</text>
</comment>
<evidence type="ECO:0000256" key="1">
    <source>
        <dbReference type="SAM" id="SignalP"/>
    </source>
</evidence>
<evidence type="ECO:0000313" key="2">
    <source>
        <dbReference type="EMBL" id="GFC84555.1"/>
    </source>
</evidence>
<name>A0A699RF15_TANCI</name>
<keyword evidence="1" id="KW-0732">Signal</keyword>
<gene>
    <name evidence="2" type="ORF">Tci_856525</name>
</gene>
<organism evidence="2">
    <name type="scientific">Tanacetum cinerariifolium</name>
    <name type="common">Dalmatian daisy</name>
    <name type="synonym">Chrysanthemum cinerariifolium</name>
    <dbReference type="NCBI Taxonomy" id="118510"/>
    <lineage>
        <taxon>Eukaryota</taxon>
        <taxon>Viridiplantae</taxon>
        <taxon>Streptophyta</taxon>
        <taxon>Embryophyta</taxon>
        <taxon>Tracheophyta</taxon>
        <taxon>Spermatophyta</taxon>
        <taxon>Magnoliopsida</taxon>
        <taxon>eudicotyledons</taxon>
        <taxon>Gunneridae</taxon>
        <taxon>Pentapetalae</taxon>
        <taxon>asterids</taxon>
        <taxon>campanulids</taxon>
        <taxon>Asterales</taxon>
        <taxon>Asteraceae</taxon>
        <taxon>Asteroideae</taxon>
        <taxon>Anthemideae</taxon>
        <taxon>Anthemidinae</taxon>
        <taxon>Tanacetum</taxon>
    </lineage>
</organism>
<feature type="signal peptide" evidence="1">
    <location>
        <begin position="1"/>
        <end position="22"/>
    </location>
</feature>
<proteinExistence type="predicted"/>
<sequence length="129" mass="14195">RRRDPIILYIAPRLCLLVLVLSSPVEDKPLELEFMPFLVMIEGCEIVIGFVLELALTVLGTFLASLETLFGLILNMPGAITLALFTPLETCGVETELEVTGFDKAFVSPILGRVSTFGCFENLVFLLES</sequence>
<dbReference type="EMBL" id="BKCJ011095181">
    <property type="protein sequence ID" value="GFC84555.1"/>
    <property type="molecule type" value="Genomic_DNA"/>
</dbReference>
<dbReference type="AlphaFoldDB" id="A0A699RF15"/>
<feature type="non-terminal residue" evidence="2">
    <location>
        <position position="1"/>
    </location>
</feature>
<reference evidence="2" key="1">
    <citation type="journal article" date="2019" name="Sci. Rep.">
        <title>Draft genome of Tanacetum cinerariifolium, the natural source of mosquito coil.</title>
        <authorList>
            <person name="Yamashiro T."/>
            <person name="Shiraishi A."/>
            <person name="Satake H."/>
            <person name="Nakayama K."/>
        </authorList>
    </citation>
    <scope>NUCLEOTIDE SEQUENCE</scope>
</reference>
<feature type="chain" id="PRO_5025687365" evidence="1">
    <location>
        <begin position="23"/>
        <end position="129"/>
    </location>
</feature>
<protein>
    <submittedName>
        <fullName evidence="2">Uncharacterized protein</fullName>
    </submittedName>
</protein>